<dbReference type="GO" id="GO:0005634">
    <property type="term" value="C:nucleus"/>
    <property type="evidence" value="ECO:0007669"/>
    <property type="project" value="TreeGrafter"/>
</dbReference>
<dbReference type="Pfam" id="PF00069">
    <property type="entry name" value="Pkinase"/>
    <property type="match status" value="1"/>
</dbReference>
<dbReference type="OrthoDB" id="193860at2759"/>
<feature type="domain" description="Protein kinase" evidence="1">
    <location>
        <begin position="1"/>
        <end position="151"/>
    </location>
</feature>
<dbReference type="AlphaFoldDB" id="M2R5R9"/>
<name>M2R5R9_CERS8</name>
<keyword evidence="3" id="KW-1185">Reference proteome</keyword>
<reference evidence="2 3" key="1">
    <citation type="journal article" date="2012" name="Proc. Natl. Acad. Sci. U.S.A.">
        <title>Comparative genomics of Ceriporiopsis subvermispora and Phanerochaete chrysosporium provide insight into selective ligninolysis.</title>
        <authorList>
            <person name="Fernandez-Fueyo E."/>
            <person name="Ruiz-Duenas F.J."/>
            <person name="Ferreira P."/>
            <person name="Floudas D."/>
            <person name="Hibbett D.S."/>
            <person name="Canessa P."/>
            <person name="Larrondo L.F."/>
            <person name="James T.Y."/>
            <person name="Seelenfreund D."/>
            <person name="Lobos S."/>
            <person name="Polanco R."/>
            <person name="Tello M."/>
            <person name="Honda Y."/>
            <person name="Watanabe T."/>
            <person name="Watanabe T."/>
            <person name="Ryu J.S."/>
            <person name="Kubicek C.P."/>
            <person name="Schmoll M."/>
            <person name="Gaskell J."/>
            <person name="Hammel K.E."/>
            <person name="St John F.J."/>
            <person name="Vanden Wymelenberg A."/>
            <person name="Sabat G."/>
            <person name="Splinter BonDurant S."/>
            <person name="Syed K."/>
            <person name="Yadav J.S."/>
            <person name="Doddapaneni H."/>
            <person name="Subramanian V."/>
            <person name="Lavin J.L."/>
            <person name="Oguiza J.A."/>
            <person name="Perez G."/>
            <person name="Pisabarro A.G."/>
            <person name="Ramirez L."/>
            <person name="Santoyo F."/>
            <person name="Master E."/>
            <person name="Coutinho P.M."/>
            <person name="Henrissat B."/>
            <person name="Lombard V."/>
            <person name="Magnuson J.K."/>
            <person name="Kuees U."/>
            <person name="Hori C."/>
            <person name="Igarashi K."/>
            <person name="Samejima M."/>
            <person name="Held B.W."/>
            <person name="Barry K.W."/>
            <person name="LaButti K.M."/>
            <person name="Lapidus A."/>
            <person name="Lindquist E.A."/>
            <person name="Lucas S.M."/>
            <person name="Riley R."/>
            <person name="Salamov A.A."/>
            <person name="Hoffmeister D."/>
            <person name="Schwenk D."/>
            <person name="Hadar Y."/>
            <person name="Yarden O."/>
            <person name="de Vries R.P."/>
            <person name="Wiebenga A."/>
            <person name="Stenlid J."/>
            <person name="Eastwood D."/>
            <person name="Grigoriev I.V."/>
            <person name="Berka R.M."/>
            <person name="Blanchette R.A."/>
            <person name="Kersten P."/>
            <person name="Martinez A.T."/>
            <person name="Vicuna R."/>
            <person name="Cullen D."/>
        </authorList>
    </citation>
    <scope>NUCLEOTIDE SEQUENCE [LARGE SCALE GENOMIC DNA]</scope>
    <source>
        <strain evidence="2 3">B</strain>
    </source>
</reference>
<dbReference type="SUPFAM" id="SSF56112">
    <property type="entry name" value="Protein kinase-like (PK-like)"/>
    <property type="match status" value="1"/>
</dbReference>
<evidence type="ECO:0000313" key="2">
    <source>
        <dbReference type="EMBL" id="EMD34256.1"/>
    </source>
</evidence>
<proteinExistence type="predicted"/>
<organism evidence="2 3">
    <name type="scientific">Ceriporiopsis subvermispora (strain B)</name>
    <name type="common">White-rot fungus</name>
    <name type="synonym">Gelatoporia subvermispora</name>
    <dbReference type="NCBI Taxonomy" id="914234"/>
    <lineage>
        <taxon>Eukaryota</taxon>
        <taxon>Fungi</taxon>
        <taxon>Dikarya</taxon>
        <taxon>Basidiomycota</taxon>
        <taxon>Agaricomycotina</taxon>
        <taxon>Agaricomycetes</taxon>
        <taxon>Polyporales</taxon>
        <taxon>Gelatoporiaceae</taxon>
        <taxon>Gelatoporia</taxon>
    </lineage>
</organism>
<dbReference type="STRING" id="914234.M2R5R9"/>
<dbReference type="GO" id="GO:0044773">
    <property type="term" value="P:mitotic DNA damage checkpoint signaling"/>
    <property type="evidence" value="ECO:0007669"/>
    <property type="project" value="TreeGrafter"/>
</dbReference>
<sequence length="251" mass="28266">MLLDPFGHLHFCDLGQGKFETEEGHEHLCGTPGYVAPEICLNHIGRRTAYHSEVDIWSVGLVILELLTGGDPVLGGLRSWVEQLSEMTNTSLGPQSTESAIQKAETRYEADLMVLVSVIQDYEARNLVWQMLQWRPENRPTVAAIMRHPYFVGYRYDAIPVDARAYWENIRMRRNAFLTASYFPARNPSIDEFGDLWDPQTLMPCGGQGTDGAEDPLRVLVPEQFWVDPVHGSCIRTFGPSVMAEARTEGP</sequence>
<dbReference type="EMBL" id="KB445803">
    <property type="protein sequence ID" value="EMD34256.1"/>
    <property type="molecule type" value="Genomic_DNA"/>
</dbReference>
<dbReference type="InterPro" id="IPR000719">
    <property type="entry name" value="Prot_kinase_dom"/>
</dbReference>
<evidence type="ECO:0000259" key="1">
    <source>
        <dbReference type="PROSITE" id="PS50011"/>
    </source>
</evidence>
<dbReference type="Gene3D" id="1.10.510.10">
    <property type="entry name" value="Transferase(Phosphotransferase) domain 1"/>
    <property type="match status" value="1"/>
</dbReference>
<accession>M2R5R9</accession>
<dbReference type="GO" id="GO:0004674">
    <property type="term" value="F:protein serine/threonine kinase activity"/>
    <property type="evidence" value="ECO:0007669"/>
    <property type="project" value="TreeGrafter"/>
</dbReference>
<dbReference type="SMART" id="SM00220">
    <property type="entry name" value="S_TKc"/>
    <property type="match status" value="1"/>
</dbReference>
<dbReference type="Proteomes" id="UP000016930">
    <property type="component" value="Unassembled WGS sequence"/>
</dbReference>
<protein>
    <recommendedName>
        <fullName evidence="1">Protein kinase domain-containing protein</fullName>
    </recommendedName>
</protein>
<evidence type="ECO:0000313" key="3">
    <source>
        <dbReference type="Proteomes" id="UP000016930"/>
    </source>
</evidence>
<dbReference type="GO" id="GO:0005524">
    <property type="term" value="F:ATP binding"/>
    <property type="evidence" value="ECO:0007669"/>
    <property type="project" value="InterPro"/>
</dbReference>
<dbReference type="PROSITE" id="PS50011">
    <property type="entry name" value="PROTEIN_KINASE_DOM"/>
    <property type="match status" value="1"/>
</dbReference>
<dbReference type="HOGENOM" id="CLU_1106987_0_0_1"/>
<gene>
    <name evidence="2" type="ORF">CERSUDRAFT_140626</name>
</gene>
<dbReference type="PANTHER" id="PTHR44167:SF30">
    <property type="entry name" value="PHOSPHORYLASE KINASE"/>
    <property type="match status" value="1"/>
</dbReference>
<dbReference type="PANTHER" id="PTHR44167">
    <property type="entry name" value="OVARIAN-SPECIFIC SERINE/THREONINE-PROTEIN KINASE LOK-RELATED"/>
    <property type="match status" value="1"/>
</dbReference>
<dbReference type="InterPro" id="IPR011009">
    <property type="entry name" value="Kinase-like_dom_sf"/>
</dbReference>